<comment type="caution">
    <text evidence="5">The sequence shown here is derived from an EMBL/GenBank/DDBJ whole genome shotgun (WGS) entry which is preliminary data.</text>
</comment>
<dbReference type="PANTHER" id="PTHR35603">
    <property type="match status" value="1"/>
</dbReference>
<evidence type="ECO:0000256" key="3">
    <source>
        <dbReference type="SAM" id="SignalP"/>
    </source>
</evidence>
<organism evidence="5 6">
    <name type="scientific">Curvibacter microcysteis</name>
    <dbReference type="NCBI Taxonomy" id="3026419"/>
    <lineage>
        <taxon>Bacteria</taxon>
        <taxon>Pseudomonadati</taxon>
        <taxon>Pseudomonadota</taxon>
        <taxon>Betaproteobacteria</taxon>
        <taxon>Burkholderiales</taxon>
        <taxon>Comamonadaceae</taxon>
        <taxon>Curvibacter</taxon>
    </lineage>
</organism>
<evidence type="ECO:0000256" key="2">
    <source>
        <dbReference type="ARBA" id="ARBA00023136"/>
    </source>
</evidence>
<comment type="subcellular location">
    <subcellularLocation>
        <location evidence="1">Membrane</location>
    </subcellularLocation>
</comment>
<sequence>MRLHLLAQVLSLTALALATGAHAQSGNATPAQIRYQQDLQICDGEPTADGRMRCKRDAQAEYNKALGLAASPPAVTPVAAAPVCGDCGRVIAVHEVEREGHAGALGTIAGGVLGAALGHQVGGGFGKSLATAAGAAGGVYAGRALEERANRAVVWVVSVRFPDGSTQDFDFPNNPGFRAGNTVRRMENSIALP</sequence>
<dbReference type="Proteomes" id="UP001528672">
    <property type="component" value="Unassembled WGS sequence"/>
</dbReference>
<dbReference type="Pfam" id="PF05433">
    <property type="entry name" value="Rick_17kDa_Anti"/>
    <property type="match status" value="1"/>
</dbReference>
<keyword evidence="6" id="KW-1185">Reference proteome</keyword>
<evidence type="ECO:0000313" key="5">
    <source>
        <dbReference type="EMBL" id="MDD0815177.1"/>
    </source>
</evidence>
<keyword evidence="3" id="KW-0732">Signal</keyword>
<dbReference type="PANTHER" id="PTHR35603:SF2">
    <property type="entry name" value="OUTER MEMBRANE LIPOPROTEIN"/>
    <property type="match status" value="1"/>
</dbReference>
<feature type="signal peptide" evidence="3">
    <location>
        <begin position="1"/>
        <end position="23"/>
    </location>
</feature>
<keyword evidence="2" id="KW-0472">Membrane</keyword>
<dbReference type="InterPro" id="IPR008816">
    <property type="entry name" value="Gly_zipper_2TM_dom"/>
</dbReference>
<proteinExistence type="predicted"/>
<protein>
    <submittedName>
        <fullName evidence="5">Glycine zipper 2TM domain-containing protein</fullName>
    </submittedName>
</protein>
<name>A0ABT5MGZ7_9BURK</name>
<dbReference type="EMBL" id="JAQSIO010000003">
    <property type="protein sequence ID" value="MDD0815177.1"/>
    <property type="molecule type" value="Genomic_DNA"/>
</dbReference>
<reference evidence="5 6" key="1">
    <citation type="submission" date="2023-02" db="EMBL/GenBank/DDBJ databases">
        <title>Bacterial whole genome sequence for Curvibacter sp. HBC28.</title>
        <authorList>
            <person name="Le V."/>
            <person name="Ko S.-R."/>
            <person name="Ahn C.-Y."/>
            <person name="Oh H.-M."/>
        </authorList>
    </citation>
    <scope>NUCLEOTIDE SEQUENCE [LARGE SCALE GENOMIC DNA]</scope>
    <source>
        <strain evidence="5 6">HBC28</strain>
    </source>
</reference>
<feature type="chain" id="PRO_5045879634" evidence="3">
    <location>
        <begin position="24"/>
        <end position="193"/>
    </location>
</feature>
<accession>A0ABT5MGZ7</accession>
<evidence type="ECO:0000313" key="6">
    <source>
        <dbReference type="Proteomes" id="UP001528672"/>
    </source>
</evidence>
<dbReference type="InterPro" id="IPR051407">
    <property type="entry name" value="Bact_OM_lipoprot/Surf_antigen"/>
</dbReference>
<feature type="domain" description="Glycine zipper 2TM" evidence="4">
    <location>
        <begin position="105"/>
        <end position="145"/>
    </location>
</feature>
<evidence type="ECO:0000259" key="4">
    <source>
        <dbReference type="Pfam" id="PF05433"/>
    </source>
</evidence>
<dbReference type="RefSeq" id="WP_273926831.1">
    <property type="nucleotide sequence ID" value="NZ_JAQSIO010000003.1"/>
</dbReference>
<gene>
    <name evidence="5" type="ORF">PSQ39_11100</name>
</gene>
<evidence type="ECO:0000256" key="1">
    <source>
        <dbReference type="ARBA" id="ARBA00004370"/>
    </source>
</evidence>